<dbReference type="InterPro" id="IPR004136">
    <property type="entry name" value="NMO"/>
</dbReference>
<dbReference type="CDD" id="cd04730">
    <property type="entry name" value="NPD_like"/>
    <property type="match status" value="1"/>
</dbReference>
<proteinExistence type="predicted"/>
<name>A0A812PW22_9DINO</name>
<dbReference type="Proteomes" id="UP000601435">
    <property type="component" value="Unassembled WGS sequence"/>
</dbReference>
<evidence type="ECO:0000256" key="1">
    <source>
        <dbReference type="ARBA" id="ARBA00022630"/>
    </source>
</evidence>
<protein>
    <recommendedName>
        <fullName evidence="6">Monooxygenase</fullName>
    </recommendedName>
</protein>
<dbReference type="SUPFAM" id="SSF53448">
    <property type="entry name" value="Nucleotide-diphospho-sugar transferases"/>
    <property type="match status" value="1"/>
</dbReference>
<evidence type="ECO:0000313" key="4">
    <source>
        <dbReference type="EMBL" id="CAE7366699.1"/>
    </source>
</evidence>
<dbReference type="GO" id="GO:0006777">
    <property type="term" value="P:Mo-molybdopterin cofactor biosynthetic process"/>
    <property type="evidence" value="ECO:0007669"/>
    <property type="project" value="InterPro"/>
</dbReference>
<keyword evidence="5" id="KW-1185">Reference proteome</keyword>
<dbReference type="PANTHER" id="PTHR32332:SF38">
    <property type="entry name" value="MONOOXYGENASE RV1533-RELATED"/>
    <property type="match status" value="1"/>
</dbReference>
<dbReference type="Gene3D" id="3.90.550.10">
    <property type="entry name" value="Spore Coat Polysaccharide Biosynthesis Protein SpsA, Chain A"/>
    <property type="match status" value="2"/>
</dbReference>
<dbReference type="InterPro" id="IPR029044">
    <property type="entry name" value="Nucleotide-diphossugar_trans"/>
</dbReference>
<evidence type="ECO:0000313" key="5">
    <source>
        <dbReference type="Proteomes" id="UP000601435"/>
    </source>
</evidence>
<sequence>MNSKLCESLDIEFPLFAFSHCRDVIVEVSKAGGFGVLGAAGHTPESLEIEMNWIDEHIDGKSYGVDLIVPNSIDSKESSNLSPEDIEARIPPEHKAYVESILAQAGIDTRDLWQRPKAGYGDNMRETGANAILDVAFSHPIKMIVNALGVPPLFMMQRAKQAGVAVGALTGAKEHAIKHCESGVDVLIVSGTEAGGHCGEVSTLVLVPEVLDAIGDKFPDVAVLAAGGIVTGKQMAACMAMGAHGAWCGSVWLTTSEAETNPAVKEKMLSANSRQTVRSKSRTGKYTRQLRSQWTDAWQSEDAPPPLPMPLQSLVSEPALRKIDKLAESGDAGARNLATYWVGQGVGLMNTSVSARTVVYDFMEDYAAAVERLGNTGQDKPLLPWHGVPMVQRILTTVPAEMPKLISANRNLDTYRQWAPVVTDLPVTAEAEDYQGPLVGDTPALPMNWCDVLMQSVDGHVDGAVVHDGERQQHLHLLLKCDVEKDLERFLAAGGYQVYKWLQTMQLSTARFADRMAFRNMNSPTDLDYPAA</sequence>
<keyword evidence="1" id="KW-0285">Flavoprotein</keyword>
<dbReference type="EMBL" id="CAJNJA010015696">
    <property type="protein sequence ID" value="CAE7366699.1"/>
    <property type="molecule type" value="Genomic_DNA"/>
</dbReference>
<evidence type="ECO:0008006" key="6">
    <source>
        <dbReference type="Google" id="ProtNLM"/>
    </source>
</evidence>
<dbReference type="GO" id="GO:0018580">
    <property type="term" value="F:nitronate monooxygenase activity"/>
    <property type="evidence" value="ECO:0007669"/>
    <property type="project" value="InterPro"/>
</dbReference>
<dbReference type="InterPro" id="IPR013482">
    <property type="entry name" value="Molybde_CF_guanTrfase"/>
</dbReference>
<dbReference type="AlphaFoldDB" id="A0A812PW22"/>
<dbReference type="Pfam" id="PF03060">
    <property type="entry name" value="NMO"/>
    <property type="match status" value="1"/>
</dbReference>
<gene>
    <name evidence="4" type="ORF">SNEC2469_LOCUS9778</name>
</gene>
<dbReference type="Gene3D" id="3.20.20.70">
    <property type="entry name" value="Aldolase class I"/>
    <property type="match status" value="1"/>
</dbReference>
<dbReference type="SUPFAM" id="SSF51412">
    <property type="entry name" value="Inosine monophosphate dehydrogenase (IMPDH)"/>
    <property type="match status" value="1"/>
</dbReference>
<dbReference type="InterPro" id="IPR013785">
    <property type="entry name" value="Aldolase_TIM"/>
</dbReference>
<reference evidence="4" key="1">
    <citation type="submission" date="2021-02" db="EMBL/GenBank/DDBJ databases">
        <authorList>
            <person name="Dougan E. K."/>
            <person name="Rhodes N."/>
            <person name="Thang M."/>
            <person name="Chan C."/>
        </authorList>
    </citation>
    <scope>NUCLEOTIDE SEQUENCE</scope>
</reference>
<dbReference type="CDD" id="cd02503">
    <property type="entry name" value="MobA"/>
    <property type="match status" value="1"/>
</dbReference>
<keyword evidence="2" id="KW-0288">FMN</keyword>
<organism evidence="4 5">
    <name type="scientific">Symbiodinium necroappetens</name>
    <dbReference type="NCBI Taxonomy" id="1628268"/>
    <lineage>
        <taxon>Eukaryota</taxon>
        <taxon>Sar</taxon>
        <taxon>Alveolata</taxon>
        <taxon>Dinophyceae</taxon>
        <taxon>Suessiales</taxon>
        <taxon>Symbiodiniaceae</taxon>
        <taxon>Symbiodinium</taxon>
    </lineage>
</organism>
<dbReference type="OrthoDB" id="10265891at2759"/>
<evidence type="ECO:0000256" key="3">
    <source>
        <dbReference type="ARBA" id="ARBA00023002"/>
    </source>
</evidence>
<dbReference type="PANTHER" id="PTHR32332">
    <property type="entry name" value="2-NITROPROPANE DIOXYGENASE"/>
    <property type="match status" value="1"/>
</dbReference>
<comment type="caution">
    <text evidence="4">The sequence shown here is derived from an EMBL/GenBank/DDBJ whole genome shotgun (WGS) entry which is preliminary data.</text>
</comment>
<keyword evidence="3" id="KW-0560">Oxidoreductase</keyword>
<evidence type="ECO:0000256" key="2">
    <source>
        <dbReference type="ARBA" id="ARBA00022643"/>
    </source>
</evidence>
<accession>A0A812PW22</accession>